<dbReference type="Gene3D" id="3.40.50.150">
    <property type="entry name" value="Vaccinia Virus protein VP39"/>
    <property type="match status" value="1"/>
</dbReference>
<keyword evidence="4 5" id="KW-0949">S-adenosyl-L-methionine</keyword>
<dbReference type="NCBIfam" id="NF002463">
    <property type="entry name" value="PRK01683.1"/>
    <property type="match status" value="1"/>
</dbReference>
<feature type="domain" description="Methyltransferase" evidence="6">
    <location>
        <begin position="45"/>
        <end position="134"/>
    </location>
</feature>
<keyword evidence="3 5" id="KW-0808">Transferase</keyword>
<accession>A0A5J6MJK8</accession>
<dbReference type="GO" id="GO:0032259">
    <property type="term" value="P:methylation"/>
    <property type="evidence" value="ECO:0007669"/>
    <property type="project" value="UniProtKB-KW"/>
</dbReference>
<evidence type="ECO:0000256" key="1">
    <source>
        <dbReference type="ARBA" id="ARBA00022490"/>
    </source>
</evidence>
<gene>
    <name evidence="5 7" type="primary">tam</name>
    <name evidence="7" type="ORF">FRZ44_27470</name>
</gene>
<dbReference type="KEGG" id="htq:FRZ44_27470"/>
<dbReference type="InterPro" id="IPR029063">
    <property type="entry name" value="SAM-dependent_MTases_sf"/>
</dbReference>
<evidence type="ECO:0000259" key="6">
    <source>
        <dbReference type="Pfam" id="PF13649"/>
    </source>
</evidence>
<protein>
    <recommendedName>
        <fullName evidence="5">Trans-aconitate 2-methyltransferase</fullName>
        <ecNumber evidence="5">2.1.1.144</ecNumber>
    </recommendedName>
</protein>
<evidence type="ECO:0000256" key="5">
    <source>
        <dbReference type="HAMAP-Rule" id="MF_00560"/>
    </source>
</evidence>
<dbReference type="EC" id="2.1.1.144" evidence="5"/>
<proteinExistence type="inferred from homology"/>
<keyword evidence="1 5" id="KW-0963">Cytoplasm</keyword>
<dbReference type="AlphaFoldDB" id="A0A5J6MJK8"/>
<comment type="similarity">
    <text evidence="5">Belongs to the methyltransferase superfamily. Tam family.</text>
</comment>
<dbReference type="CDD" id="cd02440">
    <property type="entry name" value="AdoMet_MTases"/>
    <property type="match status" value="1"/>
</dbReference>
<keyword evidence="8" id="KW-1185">Reference proteome</keyword>
<dbReference type="GO" id="GO:0030798">
    <property type="term" value="F:trans-aconitate 2-methyltransferase activity"/>
    <property type="evidence" value="ECO:0007669"/>
    <property type="project" value="UniProtKB-UniRule"/>
</dbReference>
<dbReference type="GO" id="GO:0005737">
    <property type="term" value="C:cytoplasm"/>
    <property type="evidence" value="ECO:0007669"/>
    <property type="project" value="UniProtKB-SubCell"/>
</dbReference>
<dbReference type="InterPro" id="IPR023149">
    <property type="entry name" value="Trans_acon_MeTrfase_C"/>
</dbReference>
<keyword evidence="2 5" id="KW-0489">Methyltransferase</keyword>
<dbReference type="RefSeq" id="WP_151177710.1">
    <property type="nucleotide sequence ID" value="NZ_CP042906.1"/>
</dbReference>
<dbReference type="Proteomes" id="UP000326202">
    <property type="component" value="Chromosome"/>
</dbReference>
<dbReference type="InterPro" id="IPR023506">
    <property type="entry name" value="Trans-aconitate_MeTrfase"/>
</dbReference>
<organism evidence="7 8">
    <name type="scientific">Hypericibacter terrae</name>
    <dbReference type="NCBI Taxonomy" id="2602015"/>
    <lineage>
        <taxon>Bacteria</taxon>
        <taxon>Pseudomonadati</taxon>
        <taxon>Pseudomonadota</taxon>
        <taxon>Alphaproteobacteria</taxon>
        <taxon>Rhodospirillales</taxon>
        <taxon>Dongiaceae</taxon>
        <taxon>Hypericibacter</taxon>
    </lineage>
</organism>
<dbReference type="HAMAP" id="MF_00560">
    <property type="entry name" value="Tran_acon_Me_trans"/>
    <property type="match status" value="1"/>
</dbReference>
<evidence type="ECO:0000256" key="2">
    <source>
        <dbReference type="ARBA" id="ARBA00022603"/>
    </source>
</evidence>
<reference evidence="7 8" key="1">
    <citation type="submission" date="2019-08" db="EMBL/GenBank/DDBJ databases">
        <title>Hyperibacter terrae gen. nov., sp. nov. and Hyperibacter viscosus sp. nov., two new members in the family Rhodospirillaceae isolated from the rhizosphere of Hypericum perforatum.</title>
        <authorList>
            <person name="Noviana Z."/>
        </authorList>
    </citation>
    <scope>NUCLEOTIDE SEQUENCE [LARGE SCALE GENOMIC DNA]</scope>
    <source>
        <strain evidence="7 8">R5913</strain>
    </source>
</reference>
<comment type="function">
    <text evidence="5">Catalyzes the S-adenosylmethionine monomethyl esterification of trans-aconitate.</text>
</comment>
<evidence type="ECO:0000256" key="3">
    <source>
        <dbReference type="ARBA" id="ARBA00022679"/>
    </source>
</evidence>
<dbReference type="InterPro" id="IPR041698">
    <property type="entry name" value="Methyltransf_25"/>
</dbReference>
<comment type="subcellular location">
    <subcellularLocation>
        <location evidence="5">Cytoplasm</location>
    </subcellularLocation>
</comment>
<dbReference type="Pfam" id="PF13649">
    <property type="entry name" value="Methyltransf_25"/>
    <property type="match status" value="1"/>
</dbReference>
<dbReference type="Gene3D" id="1.10.150.290">
    <property type="entry name" value="S-adenosyl-L-methionine-dependent methyltransferases"/>
    <property type="match status" value="1"/>
</dbReference>
<evidence type="ECO:0000313" key="7">
    <source>
        <dbReference type="EMBL" id="QEX17447.1"/>
    </source>
</evidence>
<sequence length="268" mass="30083">MRAAPAPSTAKPDWQPALYKRFVGERERPALDLINRIPLDEPGFILDVGCGAGNVTALLRARWPRARLLGMDNSPAMLASARAALPDVEFVEGDASRWRPPVPTDLLFTNAVLQWLPDHEHLFPHLFGQLKPGGVLAVQMPRNHDRPSHTQMIETAKAGPWRDKLAVQIDRPQRVAEPAFYARLMASMTSAADIWEIDYLMRLQGDNPVVTWTRATGLRPFMEPLDEAERTRFEADYAARIRAAYPPEADGSTLFAFRRIFILAVRPA</sequence>
<dbReference type="SUPFAM" id="SSF53335">
    <property type="entry name" value="S-adenosyl-L-methionine-dependent methyltransferases"/>
    <property type="match status" value="1"/>
</dbReference>
<comment type="catalytic activity">
    <reaction evidence="5">
        <text>trans-aconitate + S-adenosyl-L-methionine = (E)-3-(methoxycarbonyl)pent-2-enedioate + S-adenosyl-L-homocysteine</text>
        <dbReference type="Rhea" id="RHEA:14969"/>
        <dbReference type="ChEBI" id="CHEBI:15708"/>
        <dbReference type="ChEBI" id="CHEBI:57470"/>
        <dbReference type="ChEBI" id="CHEBI:57856"/>
        <dbReference type="ChEBI" id="CHEBI:59789"/>
        <dbReference type="EC" id="2.1.1.144"/>
    </reaction>
</comment>
<name>A0A5J6MJK8_9PROT</name>
<dbReference type="PANTHER" id="PTHR43861:SF1">
    <property type="entry name" value="TRANS-ACONITATE 2-METHYLTRANSFERASE"/>
    <property type="match status" value="1"/>
</dbReference>
<dbReference type="PANTHER" id="PTHR43861">
    <property type="entry name" value="TRANS-ACONITATE 2-METHYLTRANSFERASE-RELATED"/>
    <property type="match status" value="1"/>
</dbReference>
<evidence type="ECO:0000256" key="4">
    <source>
        <dbReference type="ARBA" id="ARBA00022691"/>
    </source>
</evidence>
<dbReference type="EMBL" id="CP042906">
    <property type="protein sequence ID" value="QEX17447.1"/>
    <property type="molecule type" value="Genomic_DNA"/>
</dbReference>
<evidence type="ECO:0000313" key="8">
    <source>
        <dbReference type="Proteomes" id="UP000326202"/>
    </source>
</evidence>
<dbReference type="OrthoDB" id="9795085at2"/>